<dbReference type="OrthoDB" id="2099276at2759"/>
<name>A0A6A5TJJ4_9PLEO</name>
<organism evidence="1 2">
    <name type="scientific">Byssothecium circinans</name>
    <dbReference type="NCBI Taxonomy" id="147558"/>
    <lineage>
        <taxon>Eukaryota</taxon>
        <taxon>Fungi</taxon>
        <taxon>Dikarya</taxon>
        <taxon>Ascomycota</taxon>
        <taxon>Pezizomycotina</taxon>
        <taxon>Dothideomycetes</taxon>
        <taxon>Pleosporomycetidae</taxon>
        <taxon>Pleosporales</taxon>
        <taxon>Massarineae</taxon>
        <taxon>Massarinaceae</taxon>
        <taxon>Byssothecium</taxon>
    </lineage>
</organism>
<keyword evidence="2" id="KW-1185">Reference proteome</keyword>
<evidence type="ECO:0000313" key="2">
    <source>
        <dbReference type="Proteomes" id="UP000800035"/>
    </source>
</evidence>
<sequence length="614" mass="70717">MAQDGENLGTAEMERRPHLFDLPNNVLRMILRHAGLLRSCPTSLLKEHSRIRQLRELGSHNSTCGKRPFTSMTRWLQDIEYHHYDNEIRNSHGLLQSCGMECLLRHGRFFSHQGLDNWPCKLEELVLQTSSATSSLPFCEHPPFPLGLLLACKRMNVEGTAILYGENTLCVNTWQTKIMDYFLQLRASTLSTMRTLHVFYAPTYGPTNLEKKEKKDMQDSCTGWRVPGYQARWARFCSVINENRLSSLTLTLESFPANSYTARKILRPLRDVQVKHLRLDLGPHARGRSLTKRLRKTIRTCTDGKSASGEVDLEHSFPFERLPNELQQHVLSFTGLVITPNALCHDRLDILGINITDKPRPLINGCCGACNTENFAHCLCHGNYNFAISTTCIWQPTFSTPRTNSTSLEYQKTMLEYVENIPLNNLRLMQNFCIDLDFPESGGIGIPRYARRTDVSDWNMHKLSKSRHRHTIQRIINLLQRHAYPNLSIKITSRNHLLLGLVTWDRPHTPRIQHHSYDDVLELRHFCDWIQSCGFERVSVMVRFSRARGGDVFRDWSTLFVLMKDSEDCWGAVADDGENYERVEDRIPRWYPWGKEWGNVILGAISGPQVPLLS</sequence>
<dbReference type="EMBL" id="ML977007">
    <property type="protein sequence ID" value="KAF1952885.1"/>
    <property type="molecule type" value="Genomic_DNA"/>
</dbReference>
<dbReference type="Proteomes" id="UP000800035">
    <property type="component" value="Unassembled WGS sequence"/>
</dbReference>
<gene>
    <name evidence="1" type="ORF">CC80DRAFT_551900</name>
</gene>
<proteinExistence type="predicted"/>
<evidence type="ECO:0000313" key="1">
    <source>
        <dbReference type="EMBL" id="KAF1952885.1"/>
    </source>
</evidence>
<dbReference type="AlphaFoldDB" id="A0A6A5TJJ4"/>
<accession>A0A6A5TJJ4</accession>
<reference evidence="1" key="1">
    <citation type="journal article" date="2020" name="Stud. Mycol.">
        <title>101 Dothideomycetes genomes: a test case for predicting lifestyles and emergence of pathogens.</title>
        <authorList>
            <person name="Haridas S."/>
            <person name="Albert R."/>
            <person name="Binder M."/>
            <person name="Bloem J."/>
            <person name="Labutti K."/>
            <person name="Salamov A."/>
            <person name="Andreopoulos B."/>
            <person name="Baker S."/>
            <person name="Barry K."/>
            <person name="Bills G."/>
            <person name="Bluhm B."/>
            <person name="Cannon C."/>
            <person name="Castanera R."/>
            <person name="Culley D."/>
            <person name="Daum C."/>
            <person name="Ezra D."/>
            <person name="Gonzalez J."/>
            <person name="Henrissat B."/>
            <person name="Kuo A."/>
            <person name="Liang C."/>
            <person name="Lipzen A."/>
            <person name="Lutzoni F."/>
            <person name="Magnuson J."/>
            <person name="Mondo S."/>
            <person name="Nolan M."/>
            <person name="Ohm R."/>
            <person name="Pangilinan J."/>
            <person name="Park H.-J."/>
            <person name="Ramirez L."/>
            <person name="Alfaro M."/>
            <person name="Sun H."/>
            <person name="Tritt A."/>
            <person name="Yoshinaga Y."/>
            <person name="Zwiers L.-H."/>
            <person name="Turgeon B."/>
            <person name="Goodwin S."/>
            <person name="Spatafora J."/>
            <person name="Crous P."/>
            <person name="Grigoriev I."/>
        </authorList>
    </citation>
    <scope>NUCLEOTIDE SEQUENCE</scope>
    <source>
        <strain evidence="1">CBS 675.92</strain>
    </source>
</reference>
<protein>
    <submittedName>
        <fullName evidence="1">Uncharacterized protein</fullName>
    </submittedName>
</protein>